<evidence type="ECO:0000259" key="1">
    <source>
        <dbReference type="Pfam" id="PF01636"/>
    </source>
</evidence>
<sequence>MISDRPDGLVLGDDDAVVKAHGPDTDSQALATRLRIAAHPLLRGILLAPLPAPQPPLDGRVVTAWPRGRTVDPEDPDAAPWTAAGRLLARLHRTPAAALNASIPPMRGPAKVARALHRLRSADAPGADAVLQAAATLPAWARGEAAAPPTGILCHGDLHLGQLVRHPRPDGPWLLIDVDDLGLGDPAWDLARPAACYATGLLIPEDWDALLSAYRDAGGPVAGPPGTLWPDAVDLPARALTVQLAALGLARAAAARREPDDIERDLLAACVRIAEIPAGPGEWDTP</sequence>
<evidence type="ECO:0000313" key="2">
    <source>
        <dbReference type="EMBL" id="NGN65787.1"/>
    </source>
</evidence>
<proteinExistence type="predicted"/>
<accession>A0A6G4U3B7</accession>
<evidence type="ECO:0000313" key="3">
    <source>
        <dbReference type="Proteomes" id="UP000481583"/>
    </source>
</evidence>
<dbReference type="InterPro" id="IPR002575">
    <property type="entry name" value="Aminoglycoside_PTrfase"/>
</dbReference>
<dbReference type="AlphaFoldDB" id="A0A6G4U3B7"/>
<reference evidence="2 3" key="1">
    <citation type="submission" date="2020-02" db="EMBL/GenBank/DDBJ databases">
        <title>Whole-genome analyses of novel actinobacteria.</title>
        <authorList>
            <person name="Sahin N."/>
        </authorList>
    </citation>
    <scope>NUCLEOTIDE SEQUENCE [LARGE SCALE GENOMIC DNA]</scope>
    <source>
        <strain evidence="2 3">A7024</strain>
    </source>
</reference>
<dbReference type="InterPro" id="IPR011009">
    <property type="entry name" value="Kinase-like_dom_sf"/>
</dbReference>
<dbReference type="Proteomes" id="UP000481583">
    <property type="component" value="Unassembled WGS sequence"/>
</dbReference>
<name>A0A6G4U3B7_9ACTN</name>
<keyword evidence="3" id="KW-1185">Reference proteome</keyword>
<dbReference type="Pfam" id="PF01636">
    <property type="entry name" value="APH"/>
    <property type="match status" value="1"/>
</dbReference>
<dbReference type="GO" id="GO:0016740">
    <property type="term" value="F:transferase activity"/>
    <property type="evidence" value="ECO:0007669"/>
    <property type="project" value="UniProtKB-KW"/>
</dbReference>
<dbReference type="EMBL" id="JAAKZV010000072">
    <property type="protein sequence ID" value="NGN65787.1"/>
    <property type="molecule type" value="Genomic_DNA"/>
</dbReference>
<dbReference type="SUPFAM" id="SSF56112">
    <property type="entry name" value="Protein kinase-like (PK-like)"/>
    <property type="match status" value="1"/>
</dbReference>
<dbReference type="Gene3D" id="3.90.1200.10">
    <property type="match status" value="1"/>
</dbReference>
<comment type="caution">
    <text evidence="2">The sequence shown here is derived from an EMBL/GenBank/DDBJ whole genome shotgun (WGS) entry which is preliminary data.</text>
</comment>
<gene>
    <name evidence="2" type="ORF">G5C51_18040</name>
</gene>
<keyword evidence="2" id="KW-0808">Transferase</keyword>
<organism evidence="2 3">
    <name type="scientific">Streptomyces coryli</name>
    <dbReference type="NCBI Taxonomy" id="1128680"/>
    <lineage>
        <taxon>Bacteria</taxon>
        <taxon>Bacillati</taxon>
        <taxon>Actinomycetota</taxon>
        <taxon>Actinomycetes</taxon>
        <taxon>Kitasatosporales</taxon>
        <taxon>Streptomycetaceae</taxon>
        <taxon>Streptomyces</taxon>
    </lineage>
</organism>
<protein>
    <submittedName>
        <fullName evidence="2">Aminoglycoside phosphotransferase family protein</fullName>
    </submittedName>
</protein>
<feature type="domain" description="Aminoglycoside phosphotransferase" evidence="1">
    <location>
        <begin position="61"/>
        <end position="219"/>
    </location>
</feature>